<keyword evidence="3" id="KW-1185">Reference proteome</keyword>
<dbReference type="AlphaFoldDB" id="A0A2T7G4U7"/>
<protein>
    <recommendedName>
        <fullName evidence="4">Glycosyl-4,4'-diaponeurosporenoate acyltransferase</fullName>
    </recommendedName>
</protein>
<reference evidence="2 3" key="1">
    <citation type="submission" date="2018-04" db="EMBL/GenBank/DDBJ databases">
        <title>Pelagivirga bohaiensis gen. nov., sp. nov., a bacterium isolated from the Bohai Sea.</title>
        <authorList>
            <person name="Ji X."/>
        </authorList>
    </citation>
    <scope>NUCLEOTIDE SEQUENCE [LARGE SCALE GENOMIC DNA]</scope>
    <source>
        <strain evidence="2 3">BH-SD19</strain>
    </source>
</reference>
<comment type="caution">
    <text evidence="2">The sequence shown here is derived from an EMBL/GenBank/DDBJ whole genome shotgun (WGS) entry which is preliminary data.</text>
</comment>
<evidence type="ECO:0000313" key="2">
    <source>
        <dbReference type="EMBL" id="PVA09435.1"/>
    </source>
</evidence>
<feature type="transmembrane region" description="Helical" evidence="1">
    <location>
        <begin position="98"/>
        <end position="131"/>
    </location>
</feature>
<dbReference type="EMBL" id="QCYH01000008">
    <property type="protein sequence ID" value="PVA09435.1"/>
    <property type="molecule type" value="Genomic_DNA"/>
</dbReference>
<evidence type="ECO:0008006" key="4">
    <source>
        <dbReference type="Google" id="ProtNLM"/>
    </source>
</evidence>
<name>A0A2T7G4U7_9RHOB</name>
<keyword evidence="1" id="KW-0812">Transmembrane</keyword>
<keyword evidence="1" id="KW-0472">Membrane</keyword>
<gene>
    <name evidence="2" type="ORF">DC366_13675</name>
</gene>
<dbReference type="RefSeq" id="WP_133176210.1">
    <property type="nucleotide sequence ID" value="NZ_QCYH01000008.1"/>
</dbReference>
<feature type="transmembrane region" description="Helical" evidence="1">
    <location>
        <begin position="12"/>
        <end position="30"/>
    </location>
</feature>
<dbReference type="Proteomes" id="UP000244446">
    <property type="component" value="Unassembled WGS sequence"/>
</dbReference>
<evidence type="ECO:0000256" key="1">
    <source>
        <dbReference type="SAM" id="Phobius"/>
    </source>
</evidence>
<evidence type="ECO:0000313" key="3">
    <source>
        <dbReference type="Proteomes" id="UP000244446"/>
    </source>
</evidence>
<keyword evidence="1" id="KW-1133">Transmembrane helix</keyword>
<sequence length="144" mass="16139">MIHSLSFFVQQTAALIAVMVIFSLPAYLFLSYCWRLNFRRGDSLGGKADRLDWPEPGNPYGWKLKHQWRVAIYGPPKQGGIPDAIWLRMASLHRLSMMVLTLTYVVLAILCIGSSPAMLIPLLAGGAWVLIRTPNWPESARKTG</sequence>
<proteinExistence type="predicted"/>
<accession>A0A2T7G4U7</accession>
<organism evidence="2 3">
    <name type="scientific">Pelagivirga sediminicola</name>
    <dbReference type="NCBI Taxonomy" id="2170575"/>
    <lineage>
        <taxon>Bacteria</taxon>
        <taxon>Pseudomonadati</taxon>
        <taxon>Pseudomonadota</taxon>
        <taxon>Alphaproteobacteria</taxon>
        <taxon>Rhodobacterales</taxon>
        <taxon>Paracoccaceae</taxon>
        <taxon>Pelagivirga</taxon>
    </lineage>
</organism>